<dbReference type="PRINTS" id="PR00387">
    <property type="entry name" value="PDIESTERASE1"/>
</dbReference>
<feature type="domain" description="PDEase" evidence="4">
    <location>
        <begin position="1"/>
        <end position="151"/>
    </location>
</feature>
<organism evidence="5">
    <name type="scientific">Culex pipiens</name>
    <name type="common">House mosquito</name>
    <dbReference type="NCBI Taxonomy" id="7175"/>
    <lineage>
        <taxon>Eukaryota</taxon>
        <taxon>Metazoa</taxon>
        <taxon>Ecdysozoa</taxon>
        <taxon>Arthropoda</taxon>
        <taxon>Hexapoda</taxon>
        <taxon>Insecta</taxon>
        <taxon>Pterygota</taxon>
        <taxon>Neoptera</taxon>
        <taxon>Endopterygota</taxon>
        <taxon>Diptera</taxon>
        <taxon>Nematocera</taxon>
        <taxon>Culicoidea</taxon>
        <taxon>Culicidae</taxon>
        <taxon>Culicinae</taxon>
        <taxon>Culicini</taxon>
        <taxon>Culex</taxon>
        <taxon>Culex</taxon>
    </lineage>
</organism>
<evidence type="ECO:0000256" key="1">
    <source>
        <dbReference type="ARBA" id="ARBA00022723"/>
    </source>
</evidence>
<protein>
    <submittedName>
        <fullName evidence="5">cAMP-specific 3',5'-cyclic phosphodiesterase</fullName>
    </submittedName>
</protein>
<accession>A0A8D8HPS5</accession>
<dbReference type="SUPFAM" id="SSF109604">
    <property type="entry name" value="HD-domain/PDEase-like"/>
    <property type="match status" value="1"/>
</dbReference>
<evidence type="ECO:0000259" key="4">
    <source>
        <dbReference type="PROSITE" id="PS51845"/>
    </source>
</evidence>
<dbReference type="GO" id="GO:0004114">
    <property type="term" value="F:3',5'-cyclic-nucleotide phosphodiesterase activity"/>
    <property type="evidence" value="ECO:0007669"/>
    <property type="project" value="InterPro"/>
</dbReference>
<dbReference type="Gene3D" id="1.10.1300.10">
    <property type="entry name" value="3'5'-cyclic nucleotide phosphodiesterase, catalytic domain"/>
    <property type="match status" value="1"/>
</dbReference>
<dbReference type="InterPro" id="IPR036971">
    <property type="entry name" value="PDEase_catalytic_dom_sf"/>
</dbReference>
<evidence type="ECO:0000256" key="2">
    <source>
        <dbReference type="ARBA" id="ARBA00022801"/>
    </source>
</evidence>
<dbReference type="InterPro" id="IPR002073">
    <property type="entry name" value="PDEase_catalytic_dom"/>
</dbReference>
<name>A0A8D8HPS5_CULPI</name>
<keyword evidence="2" id="KW-0378">Hydrolase</keyword>
<sequence>MVIDMVLSTDMSKHMTLLADLKTMVETKKVAGSGVLLLDNYTDRIQVLENLVHCADLSNPTKPLPLYKKWVSLLMEEFFQQGDKERAAGMDISPMCDRHNATIEKSQVGFIDYIVHPLWETWGDLVHPDAQDILDTLEENRDYYQSLIPPSPPALDDPEEKIRFQMTLEEESASENDESNREEKS</sequence>
<dbReference type="GO" id="GO:0046872">
    <property type="term" value="F:metal ion binding"/>
    <property type="evidence" value="ECO:0007669"/>
    <property type="project" value="UniProtKB-KW"/>
</dbReference>
<dbReference type="Pfam" id="PF00233">
    <property type="entry name" value="PDEase_I"/>
    <property type="match status" value="1"/>
</dbReference>
<dbReference type="InterPro" id="IPR023088">
    <property type="entry name" value="PDEase"/>
</dbReference>
<dbReference type="PROSITE" id="PS51845">
    <property type="entry name" value="PDEASE_I_2"/>
    <property type="match status" value="1"/>
</dbReference>
<dbReference type="EMBL" id="HBUE01220364">
    <property type="protein sequence ID" value="CAG6539300.1"/>
    <property type="molecule type" value="Transcribed_RNA"/>
</dbReference>
<evidence type="ECO:0000256" key="3">
    <source>
        <dbReference type="PIRSR" id="PIRSR623088-3"/>
    </source>
</evidence>
<proteinExistence type="predicted"/>
<dbReference type="AlphaFoldDB" id="A0A8D8HPS5"/>
<feature type="binding site" evidence="3">
    <location>
        <position position="56"/>
    </location>
    <ligand>
        <name>Zn(2+)</name>
        <dbReference type="ChEBI" id="CHEBI:29105"/>
        <label>1</label>
    </ligand>
</feature>
<dbReference type="PANTHER" id="PTHR11347">
    <property type="entry name" value="CYCLIC NUCLEOTIDE PHOSPHODIESTERASE"/>
    <property type="match status" value="1"/>
</dbReference>
<reference evidence="5" key="1">
    <citation type="submission" date="2021-05" db="EMBL/GenBank/DDBJ databases">
        <authorList>
            <person name="Alioto T."/>
            <person name="Alioto T."/>
            <person name="Gomez Garrido J."/>
        </authorList>
    </citation>
    <scope>NUCLEOTIDE SEQUENCE</scope>
</reference>
<evidence type="ECO:0000313" key="5">
    <source>
        <dbReference type="EMBL" id="CAG6539300.1"/>
    </source>
</evidence>
<dbReference type="EMBL" id="HBUE01326973">
    <property type="protein sequence ID" value="CAG6591328.1"/>
    <property type="molecule type" value="Transcribed_RNA"/>
</dbReference>
<keyword evidence="1 3" id="KW-0479">Metal-binding</keyword>
<dbReference type="GO" id="GO:0007165">
    <property type="term" value="P:signal transduction"/>
    <property type="evidence" value="ECO:0007669"/>
    <property type="project" value="InterPro"/>
</dbReference>